<organism evidence="12 13">
    <name type="scientific">Rhodococcoides trifolii</name>
    <dbReference type="NCBI Taxonomy" id="908250"/>
    <lineage>
        <taxon>Bacteria</taxon>
        <taxon>Bacillati</taxon>
        <taxon>Actinomycetota</taxon>
        <taxon>Actinomycetes</taxon>
        <taxon>Mycobacteriales</taxon>
        <taxon>Nocardiaceae</taxon>
        <taxon>Rhodococcoides</taxon>
    </lineage>
</organism>
<dbReference type="HAMAP" id="MF_00772">
    <property type="entry name" value="OGT"/>
    <property type="match status" value="1"/>
</dbReference>
<dbReference type="EMBL" id="BMCU01000004">
    <property type="protein sequence ID" value="GGG21368.1"/>
    <property type="molecule type" value="Genomic_DNA"/>
</dbReference>
<dbReference type="CDD" id="cd06445">
    <property type="entry name" value="ATase"/>
    <property type="match status" value="1"/>
</dbReference>
<dbReference type="PANTHER" id="PTHR10815">
    <property type="entry name" value="METHYLATED-DNA--PROTEIN-CYSTEINE METHYLTRANSFERASE"/>
    <property type="match status" value="1"/>
</dbReference>
<dbReference type="SUPFAM" id="SSF53155">
    <property type="entry name" value="Methylated DNA-protein cysteine methyltransferase domain"/>
    <property type="match status" value="1"/>
</dbReference>
<dbReference type="Pfam" id="PF02870">
    <property type="entry name" value="Methyltransf_1N"/>
    <property type="match status" value="1"/>
</dbReference>
<dbReference type="InterPro" id="IPR014048">
    <property type="entry name" value="MethylDNA_cys_MeTrfase_DNA-bd"/>
</dbReference>
<dbReference type="InterPro" id="IPR008332">
    <property type="entry name" value="MethylG_MeTrfase_N"/>
</dbReference>
<comment type="function">
    <text evidence="9">Involved in the cellular defense against the biological effects of O6-methylguanine (O6-MeG) and O4-methylthymine (O4-MeT) in DNA. Repairs the methylated nucleobase in DNA by stoichiometrically transferring the methyl group to a cysteine residue in the enzyme. This is a suicide reaction: the enzyme is irreversibly inactivated.</text>
</comment>
<dbReference type="Gene3D" id="1.10.10.10">
    <property type="entry name" value="Winged helix-like DNA-binding domain superfamily/Winged helix DNA-binding domain"/>
    <property type="match status" value="1"/>
</dbReference>
<evidence type="ECO:0000313" key="12">
    <source>
        <dbReference type="EMBL" id="GGG21368.1"/>
    </source>
</evidence>
<dbReference type="Pfam" id="PF01035">
    <property type="entry name" value="DNA_binding_1"/>
    <property type="match status" value="1"/>
</dbReference>
<proteinExistence type="inferred from homology"/>
<reference evidence="12" key="1">
    <citation type="journal article" date="2014" name="Int. J. Syst. Evol. Microbiol.">
        <title>Complete genome sequence of Corynebacterium casei LMG S-19264T (=DSM 44701T), isolated from a smear-ripened cheese.</title>
        <authorList>
            <consortium name="US DOE Joint Genome Institute (JGI-PGF)"/>
            <person name="Walter F."/>
            <person name="Albersmeier A."/>
            <person name="Kalinowski J."/>
            <person name="Ruckert C."/>
        </authorList>
    </citation>
    <scope>NUCLEOTIDE SEQUENCE</scope>
    <source>
        <strain evidence="12">CCM 7905</strain>
    </source>
</reference>
<evidence type="ECO:0000256" key="6">
    <source>
        <dbReference type="ARBA" id="ARBA00022763"/>
    </source>
</evidence>
<evidence type="ECO:0000259" key="11">
    <source>
        <dbReference type="Pfam" id="PF02870"/>
    </source>
</evidence>
<dbReference type="FunFam" id="1.10.10.10:FF:000214">
    <property type="entry name" value="Methylated-DNA--protein-cysteine methyltransferase"/>
    <property type="match status" value="1"/>
</dbReference>
<evidence type="ECO:0000256" key="9">
    <source>
        <dbReference type="HAMAP-Rule" id="MF_00772"/>
    </source>
</evidence>
<feature type="active site" description="Nucleophile; methyl group acceptor" evidence="9">
    <location>
        <position position="147"/>
    </location>
</feature>
<evidence type="ECO:0000313" key="13">
    <source>
        <dbReference type="Proteomes" id="UP000654257"/>
    </source>
</evidence>
<dbReference type="GO" id="GO:0032259">
    <property type="term" value="P:methylation"/>
    <property type="evidence" value="ECO:0007669"/>
    <property type="project" value="UniProtKB-KW"/>
</dbReference>
<comment type="catalytic activity">
    <reaction evidence="1 9">
        <text>a 4-O-methyl-thymidine in DNA + L-cysteinyl-[protein] = a thymidine in DNA + S-methyl-L-cysteinyl-[protein]</text>
        <dbReference type="Rhea" id="RHEA:53428"/>
        <dbReference type="Rhea" id="RHEA-COMP:10131"/>
        <dbReference type="Rhea" id="RHEA-COMP:10132"/>
        <dbReference type="Rhea" id="RHEA-COMP:13555"/>
        <dbReference type="Rhea" id="RHEA-COMP:13556"/>
        <dbReference type="ChEBI" id="CHEBI:29950"/>
        <dbReference type="ChEBI" id="CHEBI:82612"/>
        <dbReference type="ChEBI" id="CHEBI:137386"/>
        <dbReference type="ChEBI" id="CHEBI:137387"/>
        <dbReference type="EC" id="2.1.1.63"/>
    </reaction>
</comment>
<keyword evidence="5 9" id="KW-0808">Transferase</keyword>
<keyword evidence="6 9" id="KW-0227">DNA damage</keyword>
<dbReference type="GO" id="GO:0006307">
    <property type="term" value="P:DNA alkylation repair"/>
    <property type="evidence" value="ECO:0007669"/>
    <property type="project" value="UniProtKB-UniRule"/>
</dbReference>
<reference evidence="12" key="2">
    <citation type="submission" date="2020-09" db="EMBL/GenBank/DDBJ databases">
        <authorList>
            <person name="Sun Q."/>
            <person name="Sedlacek I."/>
        </authorList>
    </citation>
    <scope>NUCLEOTIDE SEQUENCE</scope>
    <source>
        <strain evidence="12">CCM 7905</strain>
    </source>
</reference>
<dbReference type="SUPFAM" id="SSF46767">
    <property type="entry name" value="Methylated DNA-protein cysteine methyltransferase, C-terminal domain"/>
    <property type="match status" value="1"/>
</dbReference>
<name>A0A917G3R7_9NOCA</name>
<sequence>MAVGASGTRVHKRVSEDSFSHPCNAVVSFPVGPLTLVRTGDALTGVYFENHAPAPLPARLGEPSTEGFDRIVSELTEYFAGARTSFTVPLLLVGTEFQVCVWNALRAIPYGETRTYTELAAAAGRPGSVRAAAAANARNPLSIVVPCHRVIGMNGSLTGFAGGVDVKKRLLDLERTRSPEGIALQHKS</sequence>
<dbReference type="NCBIfam" id="TIGR00589">
    <property type="entry name" value="ogt"/>
    <property type="match status" value="1"/>
</dbReference>
<comment type="catalytic activity">
    <reaction evidence="8 9">
        <text>a 6-O-methyl-2'-deoxyguanosine in DNA + L-cysteinyl-[protein] = S-methyl-L-cysteinyl-[protein] + a 2'-deoxyguanosine in DNA</text>
        <dbReference type="Rhea" id="RHEA:24000"/>
        <dbReference type="Rhea" id="RHEA-COMP:10131"/>
        <dbReference type="Rhea" id="RHEA-COMP:10132"/>
        <dbReference type="Rhea" id="RHEA-COMP:11367"/>
        <dbReference type="Rhea" id="RHEA-COMP:11368"/>
        <dbReference type="ChEBI" id="CHEBI:29950"/>
        <dbReference type="ChEBI" id="CHEBI:82612"/>
        <dbReference type="ChEBI" id="CHEBI:85445"/>
        <dbReference type="ChEBI" id="CHEBI:85448"/>
        <dbReference type="EC" id="2.1.1.63"/>
    </reaction>
</comment>
<protein>
    <recommendedName>
        <fullName evidence="9">Methylated-DNA--protein-cysteine methyltransferase</fullName>
        <ecNumber evidence="9">2.1.1.63</ecNumber>
    </recommendedName>
    <alternativeName>
        <fullName evidence="9">6-O-methylguanine-DNA methyltransferase</fullName>
        <shortName evidence="9">MGMT</shortName>
    </alternativeName>
    <alternativeName>
        <fullName evidence="9">O-6-methylguanine-DNA-alkyltransferase</fullName>
    </alternativeName>
</protein>
<keyword evidence="4 9" id="KW-0489">Methyltransferase</keyword>
<dbReference type="AlphaFoldDB" id="A0A917G3R7"/>
<dbReference type="Gene3D" id="3.30.160.70">
    <property type="entry name" value="Methylated DNA-protein cysteine methyltransferase domain"/>
    <property type="match status" value="1"/>
</dbReference>
<evidence type="ECO:0000256" key="7">
    <source>
        <dbReference type="ARBA" id="ARBA00023204"/>
    </source>
</evidence>
<dbReference type="EC" id="2.1.1.63" evidence="9"/>
<dbReference type="InterPro" id="IPR036217">
    <property type="entry name" value="MethylDNA_cys_MeTrfase_DNAb"/>
</dbReference>
<keyword evidence="13" id="KW-1185">Reference proteome</keyword>
<dbReference type="Proteomes" id="UP000654257">
    <property type="component" value="Unassembled WGS sequence"/>
</dbReference>
<evidence type="ECO:0000256" key="8">
    <source>
        <dbReference type="ARBA" id="ARBA00049348"/>
    </source>
</evidence>
<evidence type="ECO:0000256" key="4">
    <source>
        <dbReference type="ARBA" id="ARBA00022603"/>
    </source>
</evidence>
<comment type="miscellaneous">
    <text evidence="9">This enzyme catalyzes only one turnover and therefore is not strictly catalytic. According to one definition, an enzyme is a biocatalyst that acts repeatedly and over many reaction cycles.</text>
</comment>
<dbReference type="InterPro" id="IPR036388">
    <property type="entry name" value="WH-like_DNA-bd_sf"/>
</dbReference>
<comment type="similarity">
    <text evidence="2 9">Belongs to the MGMT family.</text>
</comment>
<comment type="caution">
    <text evidence="12">The sequence shown here is derived from an EMBL/GenBank/DDBJ whole genome shotgun (WGS) entry which is preliminary data.</text>
</comment>
<evidence type="ECO:0000256" key="2">
    <source>
        <dbReference type="ARBA" id="ARBA00008711"/>
    </source>
</evidence>
<dbReference type="PANTHER" id="PTHR10815:SF5">
    <property type="entry name" value="METHYLATED-DNA--PROTEIN-CYSTEINE METHYLTRANSFERASE"/>
    <property type="match status" value="1"/>
</dbReference>
<feature type="domain" description="Methylated-DNA-[protein]-cysteine S-methyltransferase DNA binding" evidence="10">
    <location>
        <begin position="96"/>
        <end position="175"/>
    </location>
</feature>
<dbReference type="InterPro" id="IPR001497">
    <property type="entry name" value="MethylDNA_cys_MeTrfase_AS"/>
</dbReference>
<dbReference type="InterPro" id="IPR023546">
    <property type="entry name" value="MGMT"/>
</dbReference>
<dbReference type="PROSITE" id="PS00374">
    <property type="entry name" value="MGMT"/>
    <property type="match status" value="1"/>
</dbReference>
<evidence type="ECO:0000259" key="10">
    <source>
        <dbReference type="Pfam" id="PF01035"/>
    </source>
</evidence>
<dbReference type="GO" id="GO:0003908">
    <property type="term" value="F:methylated-DNA-[protein]-cysteine S-methyltransferase activity"/>
    <property type="evidence" value="ECO:0007669"/>
    <property type="project" value="UniProtKB-UniRule"/>
</dbReference>
<evidence type="ECO:0000256" key="1">
    <source>
        <dbReference type="ARBA" id="ARBA00001286"/>
    </source>
</evidence>
<accession>A0A917G3R7</accession>
<comment type="subcellular location">
    <subcellularLocation>
        <location evidence="9">Cytoplasm</location>
    </subcellularLocation>
</comment>
<dbReference type="InterPro" id="IPR036631">
    <property type="entry name" value="MGMT_N_sf"/>
</dbReference>
<dbReference type="GO" id="GO:0005737">
    <property type="term" value="C:cytoplasm"/>
    <property type="evidence" value="ECO:0007669"/>
    <property type="project" value="UniProtKB-SubCell"/>
</dbReference>
<feature type="domain" description="Methylguanine DNA methyltransferase ribonuclease-like" evidence="11">
    <location>
        <begin position="26"/>
        <end position="91"/>
    </location>
</feature>
<evidence type="ECO:0000256" key="5">
    <source>
        <dbReference type="ARBA" id="ARBA00022679"/>
    </source>
</evidence>
<evidence type="ECO:0000256" key="3">
    <source>
        <dbReference type="ARBA" id="ARBA00022490"/>
    </source>
</evidence>
<gene>
    <name evidence="12" type="primary">ogt</name>
    <name evidence="12" type="ORF">GCM10007304_39030</name>
</gene>
<keyword evidence="7 9" id="KW-0234">DNA repair</keyword>
<keyword evidence="3 9" id="KW-0963">Cytoplasm</keyword>